<evidence type="ECO:0000313" key="1">
    <source>
        <dbReference type="EMBL" id="GAI32247.1"/>
    </source>
</evidence>
<sequence length="73" mass="8854">MKRVGKIEDLLKQHFRLLMNIWEFDRKCRLIVSKNITEEEQSHVVDFLFWLQEQGCQIEEPDRFKAKIVAYDA</sequence>
<name>X1MKS6_9ZZZZ</name>
<accession>X1MKS6</accession>
<gene>
    <name evidence="1" type="ORF">S06H3_27072</name>
</gene>
<comment type="caution">
    <text evidence="1">The sequence shown here is derived from an EMBL/GenBank/DDBJ whole genome shotgun (WGS) entry which is preliminary data.</text>
</comment>
<protein>
    <submittedName>
        <fullName evidence="1">Uncharacterized protein</fullName>
    </submittedName>
</protein>
<dbReference type="AlphaFoldDB" id="X1MKS6"/>
<organism evidence="1">
    <name type="scientific">marine sediment metagenome</name>
    <dbReference type="NCBI Taxonomy" id="412755"/>
    <lineage>
        <taxon>unclassified sequences</taxon>
        <taxon>metagenomes</taxon>
        <taxon>ecological metagenomes</taxon>
    </lineage>
</organism>
<reference evidence="1" key="1">
    <citation type="journal article" date="2014" name="Front. Microbiol.">
        <title>High frequency of phylogenetically diverse reductive dehalogenase-homologous genes in deep subseafloor sedimentary metagenomes.</title>
        <authorList>
            <person name="Kawai M."/>
            <person name="Futagami T."/>
            <person name="Toyoda A."/>
            <person name="Takaki Y."/>
            <person name="Nishi S."/>
            <person name="Hori S."/>
            <person name="Arai W."/>
            <person name="Tsubouchi T."/>
            <person name="Morono Y."/>
            <person name="Uchiyama I."/>
            <person name="Ito T."/>
            <person name="Fujiyama A."/>
            <person name="Inagaki F."/>
            <person name="Takami H."/>
        </authorList>
    </citation>
    <scope>NUCLEOTIDE SEQUENCE</scope>
    <source>
        <strain evidence="1">Expedition CK06-06</strain>
    </source>
</reference>
<feature type="non-terminal residue" evidence="1">
    <location>
        <position position="73"/>
    </location>
</feature>
<dbReference type="EMBL" id="BARV01015686">
    <property type="protein sequence ID" value="GAI32247.1"/>
    <property type="molecule type" value="Genomic_DNA"/>
</dbReference>
<proteinExistence type="predicted"/>